<dbReference type="AlphaFoldDB" id="A0A507F8J2"/>
<dbReference type="STRING" id="246404.A0A507F8J2"/>
<keyword evidence="4 7" id="KW-0863">Zinc-finger</keyword>
<dbReference type="PROSITE" id="PS00028">
    <property type="entry name" value="ZINC_FINGER_C2H2_1"/>
    <property type="match status" value="1"/>
</dbReference>
<feature type="domain" description="C2H2-type" evidence="9">
    <location>
        <begin position="287"/>
        <end position="314"/>
    </location>
</feature>
<dbReference type="InterPro" id="IPR036236">
    <property type="entry name" value="Znf_C2H2_sf"/>
</dbReference>
<dbReference type="SUPFAM" id="SSF57667">
    <property type="entry name" value="beta-beta-alpha zinc fingers"/>
    <property type="match status" value="1"/>
</dbReference>
<evidence type="ECO:0000259" key="9">
    <source>
        <dbReference type="PROSITE" id="PS50157"/>
    </source>
</evidence>
<keyword evidence="3" id="KW-0677">Repeat</keyword>
<name>A0A507F8J2_9FUNG</name>
<comment type="subcellular location">
    <subcellularLocation>
        <location evidence="1">Nucleus</location>
    </subcellularLocation>
</comment>
<dbReference type="PANTHER" id="PTHR16515">
    <property type="entry name" value="PR DOMAIN ZINC FINGER PROTEIN"/>
    <property type="match status" value="1"/>
</dbReference>
<feature type="compositionally biased region" description="Low complexity" evidence="8">
    <location>
        <begin position="213"/>
        <end position="239"/>
    </location>
</feature>
<dbReference type="InterPro" id="IPR013087">
    <property type="entry name" value="Znf_C2H2_type"/>
</dbReference>
<sequence length="344" mass="37668">MPNEFQEPVKVEEQQLSPLHLSLMPDQLALLPLPAEFAANTMLPMSSMEMLGSLTFPAPNLNKTERISLTAELSRAAFKSHNHLPIAPHPYPTHALHSPSPMLESPLLFPTTILHQQSPIQATQPLPPYSPMSFYFDPSAPQLPPHMIPPAHVSMSVRARGGSNQLCSMFEEAFPNTLSQPNPDATPAPSKPSTHSLLPPLIKRHQSAPYPLNNSNEASPASSTSSNCSSSSSNNNGTSFFFQAPPPKPRISRTNTRSTSNPDLKSPAASAAITTTTTIVDTRPRDFQCNVCQNRFLRRQDLTRHEVTHTRSKEYVCPFGCGSCFGRTDALSRHMKGRRCSGGE</sequence>
<keyword evidence="2" id="KW-0479">Metal-binding</keyword>
<evidence type="ECO:0000313" key="11">
    <source>
        <dbReference type="Proteomes" id="UP000320333"/>
    </source>
</evidence>
<evidence type="ECO:0000256" key="6">
    <source>
        <dbReference type="ARBA" id="ARBA00023242"/>
    </source>
</evidence>
<feature type="region of interest" description="Disordered" evidence="8">
    <location>
        <begin position="175"/>
        <end position="270"/>
    </location>
</feature>
<evidence type="ECO:0000256" key="1">
    <source>
        <dbReference type="ARBA" id="ARBA00004123"/>
    </source>
</evidence>
<evidence type="ECO:0000256" key="7">
    <source>
        <dbReference type="PROSITE-ProRule" id="PRU00042"/>
    </source>
</evidence>
<dbReference type="EMBL" id="QEAP01000214">
    <property type="protein sequence ID" value="TPX72609.1"/>
    <property type="molecule type" value="Genomic_DNA"/>
</dbReference>
<dbReference type="GO" id="GO:0010468">
    <property type="term" value="P:regulation of gene expression"/>
    <property type="evidence" value="ECO:0007669"/>
    <property type="project" value="TreeGrafter"/>
</dbReference>
<keyword evidence="5" id="KW-0862">Zinc</keyword>
<organism evidence="10 11">
    <name type="scientific">Chytriomyces confervae</name>
    <dbReference type="NCBI Taxonomy" id="246404"/>
    <lineage>
        <taxon>Eukaryota</taxon>
        <taxon>Fungi</taxon>
        <taxon>Fungi incertae sedis</taxon>
        <taxon>Chytridiomycota</taxon>
        <taxon>Chytridiomycota incertae sedis</taxon>
        <taxon>Chytridiomycetes</taxon>
        <taxon>Chytridiales</taxon>
        <taxon>Chytriomycetaceae</taxon>
        <taxon>Chytriomyces</taxon>
    </lineage>
</organism>
<accession>A0A507F8J2</accession>
<keyword evidence="11" id="KW-1185">Reference proteome</keyword>
<dbReference type="Proteomes" id="UP000320333">
    <property type="component" value="Unassembled WGS sequence"/>
</dbReference>
<gene>
    <name evidence="10" type="ORF">CcCBS67573_g05706</name>
</gene>
<evidence type="ECO:0000256" key="2">
    <source>
        <dbReference type="ARBA" id="ARBA00022723"/>
    </source>
</evidence>
<evidence type="ECO:0000256" key="8">
    <source>
        <dbReference type="SAM" id="MobiDB-lite"/>
    </source>
</evidence>
<comment type="caution">
    <text evidence="10">The sequence shown here is derived from an EMBL/GenBank/DDBJ whole genome shotgun (WGS) entry which is preliminary data.</text>
</comment>
<feature type="compositionally biased region" description="Polar residues" evidence="8">
    <location>
        <begin position="252"/>
        <end position="263"/>
    </location>
</feature>
<feature type="domain" description="C2H2-type" evidence="9">
    <location>
        <begin position="315"/>
        <end position="344"/>
    </location>
</feature>
<evidence type="ECO:0000256" key="5">
    <source>
        <dbReference type="ARBA" id="ARBA00022833"/>
    </source>
</evidence>
<dbReference type="SMART" id="SM00355">
    <property type="entry name" value="ZnF_C2H2"/>
    <property type="match status" value="2"/>
</dbReference>
<reference evidence="10 11" key="1">
    <citation type="journal article" date="2019" name="Sci. Rep.">
        <title>Comparative genomics of chytrid fungi reveal insights into the obligate biotrophic and pathogenic lifestyle of Synchytrium endobioticum.</title>
        <authorList>
            <person name="van de Vossenberg B.T.L.H."/>
            <person name="Warris S."/>
            <person name="Nguyen H.D.T."/>
            <person name="van Gent-Pelzer M.P.E."/>
            <person name="Joly D.L."/>
            <person name="van de Geest H.C."/>
            <person name="Bonants P.J.M."/>
            <person name="Smith D.S."/>
            <person name="Levesque C.A."/>
            <person name="van der Lee T.A.J."/>
        </authorList>
    </citation>
    <scope>NUCLEOTIDE SEQUENCE [LARGE SCALE GENOMIC DNA]</scope>
    <source>
        <strain evidence="10 11">CBS 675.73</strain>
    </source>
</reference>
<evidence type="ECO:0000313" key="10">
    <source>
        <dbReference type="EMBL" id="TPX72609.1"/>
    </source>
</evidence>
<dbReference type="Gene3D" id="3.30.160.60">
    <property type="entry name" value="Classic Zinc Finger"/>
    <property type="match status" value="2"/>
</dbReference>
<dbReference type="Pfam" id="PF00096">
    <property type="entry name" value="zf-C2H2"/>
    <property type="match status" value="1"/>
</dbReference>
<dbReference type="PROSITE" id="PS50157">
    <property type="entry name" value="ZINC_FINGER_C2H2_2"/>
    <property type="match status" value="2"/>
</dbReference>
<proteinExistence type="predicted"/>
<keyword evidence="6" id="KW-0539">Nucleus</keyword>
<dbReference type="GO" id="GO:0005634">
    <property type="term" value="C:nucleus"/>
    <property type="evidence" value="ECO:0007669"/>
    <property type="project" value="UniProtKB-SubCell"/>
</dbReference>
<dbReference type="OrthoDB" id="8922241at2759"/>
<dbReference type="InterPro" id="IPR050331">
    <property type="entry name" value="Zinc_finger"/>
</dbReference>
<evidence type="ECO:0000256" key="4">
    <source>
        <dbReference type="ARBA" id="ARBA00022771"/>
    </source>
</evidence>
<dbReference type="PANTHER" id="PTHR16515:SF49">
    <property type="entry name" value="GASTRULA ZINC FINGER PROTEIN XLCGF49.1-LIKE-RELATED"/>
    <property type="match status" value="1"/>
</dbReference>
<protein>
    <recommendedName>
        <fullName evidence="9">C2H2-type domain-containing protein</fullName>
    </recommendedName>
</protein>
<dbReference type="GO" id="GO:0008270">
    <property type="term" value="F:zinc ion binding"/>
    <property type="evidence" value="ECO:0007669"/>
    <property type="project" value="UniProtKB-KW"/>
</dbReference>
<evidence type="ECO:0000256" key="3">
    <source>
        <dbReference type="ARBA" id="ARBA00022737"/>
    </source>
</evidence>